<keyword evidence="1" id="KW-0175">Coiled coil</keyword>
<evidence type="ECO:0000313" key="3">
    <source>
        <dbReference type="Proteomes" id="UP000001542"/>
    </source>
</evidence>
<proteinExistence type="predicted"/>
<feature type="coiled-coil region" evidence="1">
    <location>
        <begin position="593"/>
        <end position="620"/>
    </location>
</feature>
<dbReference type="VEuPathDB" id="TrichDB:TVAGG3_1009970"/>
<dbReference type="RefSeq" id="XP_001330784.1">
    <property type="nucleotide sequence ID" value="XM_001330748.1"/>
</dbReference>
<organism evidence="2 3">
    <name type="scientific">Trichomonas vaginalis (strain ATCC PRA-98 / G3)</name>
    <dbReference type="NCBI Taxonomy" id="412133"/>
    <lineage>
        <taxon>Eukaryota</taxon>
        <taxon>Metamonada</taxon>
        <taxon>Parabasalia</taxon>
        <taxon>Trichomonadida</taxon>
        <taxon>Trichomonadidae</taxon>
        <taxon>Trichomonas</taxon>
    </lineage>
</organism>
<dbReference type="Proteomes" id="UP000001542">
    <property type="component" value="Unassembled WGS sequence"/>
</dbReference>
<evidence type="ECO:0000256" key="1">
    <source>
        <dbReference type="SAM" id="Coils"/>
    </source>
</evidence>
<dbReference type="KEGG" id="tva:4775432"/>
<gene>
    <name evidence="2" type="ORF">TVAG_320100</name>
</gene>
<accession>A2DQF8</accession>
<reference evidence="2" key="2">
    <citation type="journal article" date="2007" name="Science">
        <title>Draft genome sequence of the sexually transmitted pathogen Trichomonas vaginalis.</title>
        <authorList>
            <person name="Carlton J.M."/>
            <person name="Hirt R.P."/>
            <person name="Silva J.C."/>
            <person name="Delcher A.L."/>
            <person name="Schatz M."/>
            <person name="Zhao Q."/>
            <person name="Wortman J.R."/>
            <person name="Bidwell S.L."/>
            <person name="Alsmark U.C.M."/>
            <person name="Besteiro S."/>
            <person name="Sicheritz-Ponten T."/>
            <person name="Noel C.J."/>
            <person name="Dacks J.B."/>
            <person name="Foster P.G."/>
            <person name="Simillion C."/>
            <person name="Van de Peer Y."/>
            <person name="Miranda-Saavedra D."/>
            <person name="Barton G.J."/>
            <person name="Westrop G.D."/>
            <person name="Mueller S."/>
            <person name="Dessi D."/>
            <person name="Fiori P.L."/>
            <person name="Ren Q."/>
            <person name="Paulsen I."/>
            <person name="Zhang H."/>
            <person name="Bastida-Corcuera F.D."/>
            <person name="Simoes-Barbosa A."/>
            <person name="Brown M.T."/>
            <person name="Hayes R.D."/>
            <person name="Mukherjee M."/>
            <person name="Okumura C.Y."/>
            <person name="Schneider R."/>
            <person name="Smith A.J."/>
            <person name="Vanacova S."/>
            <person name="Villalvazo M."/>
            <person name="Haas B.J."/>
            <person name="Pertea M."/>
            <person name="Feldblyum T.V."/>
            <person name="Utterback T.R."/>
            <person name="Shu C.L."/>
            <person name="Osoegawa K."/>
            <person name="de Jong P.J."/>
            <person name="Hrdy I."/>
            <person name="Horvathova L."/>
            <person name="Zubacova Z."/>
            <person name="Dolezal P."/>
            <person name="Malik S.B."/>
            <person name="Logsdon J.M. Jr."/>
            <person name="Henze K."/>
            <person name="Gupta A."/>
            <person name="Wang C.C."/>
            <person name="Dunne R.L."/>
            <person name="Upcroft J.A."/>
            <person name="Upcroft P."/>
            <person name="White O."/>
            <person name="Salzberg S.L."/>
            <person name="Tang P."/>
            <person name="Chiu C.-H."/>
            <person name="Lee Y.-S."/>
            <person name="Embley T.M."/>
            <person name="Coombs G.H."/>
            <person name="Mottram J.C."/>
            <person name="Tachezy J."/>
            <person name="Fraser-Liggett C.M."/>
            <person name="Johnson P.J."/>
        </authorList>
    </citation>
    <scope>NUCLEOTIDE SEQUENCE [LARGE SCALE GENOMIC DNA]</scope>
    <source>
        <strain evidence="2">G3</strain>
    </source>
</reference>
<dbReference type="STRING" id="5722.A2DQF8"/>
<evidence type="ECO:0000313" key="2">
    <source>
        <dbReference type="EMBL" id="EAY17415.1"/>
    </source>
</evidence>
<protein>
    <submittedName>
        <fullName evidence="2">Uncharacterized protein</fullName>
    </submittedName>
</protein>
<reference evidence="2" key="1">
    <citation type="submission" date="2006-10" db="EMBL/GenBank/DDBJ databases">
        <authorList>
            <person name="Amadeo P."/>
            <person name="Zhao Q."/>
            <person name="Wortman J."/>
            <person name="Fraser-Liggett C."/>
            <person name="Carlton J."/>
        </authorList>
    </citation>
    <scope>NUCLEOTIDE SEQUENCE</scope>
    <source>
        <strain evidence="2">G3</strain>
    </source>
</reference>
<dbReference type="AlphaFoldDB" id="A2DQF8"/>
<dbReference type="EMBL" id="DS113231">
    <property type="protein sequence ID" value="EAY17415.1"/>
    <property type="molecule type" value="Genomic_DNA"/>
</dbReference>
<name>A2DQF8_TRIV3</name>
<keyword evidence="3" id="KW-1185">Reference proteome</keyword>
<dbReference type="InParanoid" id="A2DQF8"/>
<dbReference type="VEuPathDB" id="TrichDB:TVAG_320100"/>
<sequence>MDEGIKAIDTGTLLSSQSSNSILEGVRNEILFFSKTYPTYGKVLPEHFAKEKIDPKLVTDENKNDIFRYPNLYFNVDGIDSISDCFNELYKPLFEEGNVSFSSHEYDLLSKFYDLISKFLSFGFLPLQTIAVDKAANAISLTDLSNIIEIMKILDQEVQKSSFSFSNLLKKFQNAFNERNINTEDERNWYNHNDPELSDLFELTRKLAWVPIINNQEEIINQVKLNKPCSYDKLQSYVTNIHPDNEDIKWFEILMDFSSDMNNYENLSTKDRCISSFLELYKREYDVGKFLKTYENSSIKLSEEDSNKILLEIYDKYLNQMYSADKQLIDVKKLISKLNSYTNKIKTINNAWNNYIVKNNSKYDINLPIRIPEYPKAIILDFCSKKFNKIFKDMKELADQFSDNSLYKNLTQTVNTKYLDAIDCIQSEYIGEEYVDKFPAQGLFLIKNPDFLNLIDKSKKNLTFGLFMLRIVSSFNQITFESDKLTTEMKAVINKKLQSLLYEEENKKSIIVSLSLSDPPYCFKKFFTCLLHDSIVQAATYSNDSEYVIKINKFFKQYLDNCLKLCKPLTEEKWNAFIQNQSSLLLNPVGFFMNYANSEIEKLKETIKQKEFKIQSLLSDLENAVMYKDPITFLRTHYPAINYYEIYSSCIWSILDKITEFDWYEDPTEITELSDASKLYEFLKGLDDKDPAEYETEIALIYINNQTSGNISFTNKDDPEIQVNFIFKENCQTFIYVPEVFIDEIEISSPFELLKVKVSKNTELLQEKVSVDDINSKWKQLNKELANNPNELDKYLGPESEVIFEYNNEKYTVDDLRESFAYIQPYVCYLDEFKKYLLPKFSANPNETPNNALKIVNDLEGIIKDHDNYVNEHQSIISQIETVENPNNDLLNEQICKPNLEMIDTSSISVDFTNANESVFSIAAINVQGETVIPSFSALKADVPGILRCIQTTPIRIPIYILGDVSKVKIEFTPKSENTPIPTYEVKESQIDLLFPINGIINDISFTGTMNINSTIVTYQVDAHFIDSAILIDSPGNSFITQNGFKFEKNLIAEDNILFIPTIPGVDDPKQKILIQIKFQE</sequence>